<dbReference type="Gene3D" id="3.40.1090.10">
    <property type="entry name" value="Cytosolic phospholipase A2 catalytic domain"/>
    <property type="match status" value="1"/>
</dbReference>
<feature type="active site" description="Proton acceptor" evidence="5">
    <location>
        <position position="279"/>
    </location>
</feature>
<dbReference type="OrthoDB" id="1658288at2759"/>
<evidence type="ECO:0000256" key="4">
    <source>
        <dbReference type="ARBA" id="ARBA00025642"/>
    </source>
</evidence>
<protein>
    <recommendedName>
        <fullName evidence="6">Patatin</fullName>
        <ecNumber evidence="6">3.1.1.-</ecNumber>
    </recommendedName>
</protein>
<dbReference type="GO" id="GO:0004620">
    <property type="term" value="F:phospholipase activity"/>
    <property type="evidence" value="ECO:0007669"/>
    <property type="project" value="TreeGrafter"/>
</dbReference>
<evidence type="ECO:0000313" key="10">
    <source>
        <dbReference type="Proteomes" id="UP000244336"/>
    </source>
</evidence>
<keyword evidence="3 5" id="KW-0443">Lipid metabolism</keyword>
<dbReference type="GO" id="GO:0016042">
    <property type="term" value="P:lipid catabolic process"/>
    <property type="evidence" value="ECO:0007669"/>
    <property type="project" value="UniProtKB-UniRule"/>
</dbReference>
<feature type="short sequence motif" description="DGA/G" evidence="5">
    <location>
        <begin position="279"/>
        <end position="281"/>
    </location>
</feature>
<reference evidence="9 10" key="1">
    <citation type="submission" date="2018-04" db="EMBL/GenBank/DDBJ databases">
        <title>WGS assembly of Panicum hallii var. hallii HAL2.</title>
        <authorList>
            <person name="Lovell J."/>
            <person name="Jenkins J."/>
            <person name="Lowry D."/>
            <person name="Mamidi S."/>
            <person name="Sreedasyam A."/>
            <person name="Weng X."/>
            <person name="Barry K."/>
            <person name="Bonette J."/>
            <person name="Campitelli B."/>
            <person name="Daum C."/>
            <person name="Gordon S."/>
            <person name="Gould B."/>
            <person name="Lipzen A."/>
            <person name="MacQueen A."/>
            <person name="Palacio-Mejia J."/>
            <person name="Plott C."/>
            <person name="Shakirov E."/>
            <person name="Shu S."/>
            <person name="Yoshinaga Y."/>
            <person name="Zane M."/>
            <person name="Rokhsar D."/>
            <person name="Grimwood J."/>
            <person name="Schmutz J."/>
            <person name="Juenger T."/>
        </authorList>
    </citation>
    <scope>NUCLEOTIDE SEQUENCE [LARGE SCALE GENOMIC DNA]</scope>
    <source>
        <strain evidence="10">cv. HAL2</strain>
    </source>
</reference>
<dbReference type="InterPro" id="IPR016035">
    <property type="entry name" value="Acyl_Trfase/lysoPLipase"/>
</dbReference>
<dbReference type="SUPFAM" id="SSF52151">
    <property type="entry name" value="FabD/lysophospholipase-like"/>
    <property type="match status" value="1"/>
</dbReference>
<keyword evidence="2" id="KW-0611">Plant defense</keyword>
<comment type="domain">
    <text evidence="6">The nitrogen atoms of the two glycine residues in the GGXR motif define the oxyanion hole, and stabilize the oxyanion that forms during the nucleophilic attack by the catalytic serine during substrate cleavage.</text>
</comment>
<dbReference type="PANTHER" id="PTHR32176">
    <property type="entry name" value="XYLOSE ISOMERASE"/>
    <property type="match status" value="1"/>
</dbReference>
<dbReference type="Gramene" id="PUZ45266">
    <property type="protein sequence ID" value="PUZ45266"/>
    <property type="gene ID" value="GQ55_8G208100"/>
</dbReference>
<dbReference type="EMBL" id="CM009756">
    <property type="protein sequence ID" value="PUZ45266.1"/>
    <property type="molecule type" value="Genomic_DNA"/>
</dbReference>
<dbReference type="PANTHER" id="PTHR32176:SF61">
    <property type="entry name" value="PATATIN"/>
    <property type="match status" value="1"/>
</dbReference>
<dbReference type="Proteomes" id="UP000244336">
    <property type="component" value="Chromosome 8"/>
</dbReference>
<dbReference type="AlphaFoldDB" id="A0A2T7CPL7"/>
<dbReference type="EC" id="3.1.1.-" evidence="6"/>
<evidence type="ECO:0000256" key="6">
    <source>
        <dbReference type="RuleBase" id="RU361262"/>
    </source>
</evidence>
<evidence type="ECO:0000256" key="1">
    <source>
        <dbReference type="ARBA" id="ARBA00010240"/>
    </source>
</evidence>
<gene>
    <name evidence="9" type="ORF">GQ55_8G208100</name>
</gene>
<feature type="domain" description="PNPLA" evidence="8">
    <location>
        <begin position="81"/>
        <end position="292"/>
    </location>
</feature>
<keyword evidence="10" id="KW-1185">Reference proteome</keyword>
<evidence type="ECO:0000313" key="9">
    <source>
        <dbReference type="EMBL" id="PUZ45266.1"/>
    </source>
</evidence>
<comment type="similarity">
    <text evidence="1 6">Belongs to the patatin family.</text>
</comment>
<dbReference type="Pfam" id="PF01734">
    <property type="entry name" value="Patatin"/>
    <property type="match status" value="1"/>
</dbReference>
<dbReference type="GO" id="GO:0047372">
    <property type="term" value="F:monoacylglycerol lipase activity"/>
    <property type="evidence" value="ECO:0007669"/>
    <property type="project" value="TreeGrafter"/>
</dbReference>
<evidence type="ECO:0000259" key="8">
    <source>
        <dbReference type="PROSITE" id="PS51635"/>
    </source>
</evidence>
<keyword evidence="5 6" id="KW-0378">Hydrolase</keyword>
<proteinExistence type="inferred from homology"/>
<feature type="short sequence motif" description="GXGXXG" evidence="5">
    <location>
        <begin position="85"/>
        <end position="90"/>
    </location>
</feature>
<evidence type="ECO:0000256" key="3">
    <source>
        <dbReference type="ARBA" id="ARBA00023098"/>
    </source>
</evidence>
<sequence>MEVLRLARGRKAWAAAAAAAAAAVWLGKGRWQAQGSTGDAQLPPPPQPAPPPPQPAPPPPQPAPLPPRLPPPRFGKRIAVLSIDGGGIRGLIPTVVIASLEKELQKLDGENARIADYFDMIAGTSTGALIAAMLVTPKDDKTKRPRTAEEIKDVYRELGPKIFPPMSRAWKVLLMLCGPIYKPKPLHDKIKEITGELSLDQTLTTILVPVFDVRRLFPIVLSSYKLRGKDREEVMKPKLSDVCIGTTAAPTYFPAHEFQGYRRLPNGRRVIDARYHLIDGGVGTNNPTMEAITKVASELLCENPDFPRLTNNVVDFTKYVVISVGTGSFKEDMMEVYTAKECAGWSARQWAFHIRRARSPIADMFTHASNFQVDFNVAMLFHSHGCEGNYLRIQAMVDPSSNNLSMDNATAENMEELITIGQGLLKEPLARVDKRTGMYRKPDGGEPPTNQMELERFARILSNERRGRLQNEALQAAKLN</sequence>
<evidence type="ECO:0000256" key="2">
    <source>
        <dbReference type="ARBA" id="ARBA00022821"/>
    </source>
</evidence>
<comment type="function">
    <text evidence="4">Possesses non-specific lipolytic acyl hydrolase (LAH) activity. Hydrolyzes phospholipids as well as galactolipids. May play a role in disease resistance.</text>
</comment>
<dbReference type="PROSITE" id="PS51635">
    <property type="entry name" value="PNPLA"/>
    <property type="match status" value="1"/>
</dbReference>
<evidence type="ECO:0000256" key="5">
    <source>
        <dbReference type="PROSITE-ProRule" id="PRU01161"/>
    </source>
</evidence>
<feature type="region of interest" description="Disordered" evidence="7">
    <location>
        <begin position="30"/>
        <end position="71"/>
    </location>
</feature>
<dbReference type="STRING" id="1504633.A0A2T7CPL7"/>
<keyword evidence="5 6" id="KW-0442">Lipid degradation</keyword>
<dbReference type="InterPro" id="IPR002641">
    <property type="entry name" value="PNPLA_dom"/>
</dbReference>
<feature type="short sequence motif" description="GXSXG" evidence="5">
    <location>
        <begin position="123"/>
        <end position="127"/>
    </location>
</feature>
<comment type="function">
    <text evidence="6">Lipolytic acyl hydrolase (LAH).</text>
</comment>
<accession>A0A2T7CPL7</accession>
<name>A0A2T7CPL7_9POAL</name>
<dbReference type="GO" id="GO:0006952">
    <property type="term" value="P:defense response"/>
    <property type="evidence" value="ECO:0007669"/>
    <property type="project" value="UniProtKB-KW"/>
</dbReference>
<feature type="compositionally biased region" description="Pro residues" evidence="7">
    <location>
        <begin position="42"/>
        <end position="71"/>
    </location>
</feature>
<evidence type="ECO:0000256" key="7">
    <source>
        <dbReference type="SAM" id="MobiDB-lite"/>
    </source>
</evidence>
<feature type="active site" description="Nucleophile" evidence="5">
    <location>
        <position position="125"/>
    </location>
</feature>
<organism evidence="9 10">
    <name type="scientific">Panicum hallii var. hallii</name>
    <dbReference type="NCBI Taxonomy" id="1504633"/>
    <lineage>
        <taxon>Eukaryota</taxon>
        <taxon>Viridiplantae</taxon>
        <taxon>Streptophyta</taxon>
        <taxon>Embryophyta</taxon>
        <taxon>Tracheophyta</taxon>
        <taxon>Spermatophyta</taxon>
        <taxon>Magnoliopsida</taxon>
        <taxon>Liliopsida</taxon>
        <taxon>Poales</taxon>
        <taxon>Poaceae</taxon>
        <taxon>PACMAD clade</taxon>
        <taxon>Panicoideae</taxon>
        <taxon>Panicodae</taxon>
        <taxon>Paniceae</taxon>
        <taxon>Panicinae</taxon>
        <taxon>Panicum</taxon>
        <taxon>Panicum sect. Panicum</taxon>
    </lineage>
</organism>